<dbReference type="EMBL" id="GGEC01016885">
    <property type="protein sequence ID" value="MBW97368.1"/>
    <property type="molecule type" value="Transcribed_RNA"/>
</dbReference>
<keyword evidence="1" id="KW-1133">Transmembrane helix</keyword>
<feature type="transmembrane region" description="Helical" evidence="1">
    <location>
        <begin position="62"/>
        <end position="81"/>
    </location>
</feature>
<keyword evidence="1" id="KW-0472">Membrane</keyword>
<keyword evidence="1" id="KW-0812">Transmembrane</keyword>
<organism evidence="3">
    <name type="scientific">Rhizophora mucronata</name>
    <name type="common">Asiatic mangrove</name>
    <dbReference type="NCBI Taxonomy" id="61149"/>
    <lineage>
        <taxon>Eukaryota</taxon>
        <taxon>Viridiplantae</taxon>
        <taxon>Streptophyta</taxon>
        <taxon>Embryophyta</taxon>
        <taxon>Tracheophyta</taxon>
        <taxon>Spermatophyta</taxon>
        <taxon>Magnoliopsida</taxon>
        <taxon>eudicotyledons</taxon>
        <taxon>Gunneridae</taxon>
        <taxon>Pentapetalae</taxon>
        <taxon>rosids</taxon>
        <taxon>fabids</taxon>
        <taxon>Malpighiales</taxon>
        <taxon>Rhizophoraceae</taxon>
        <taxon>Rhizophora</taxon>
    </lineage>
</organism>
<accession>A0A2P2JV58</accession>
<keyword evidence="2" id="KW-0732">Signal</keyword>
<feature type="chain" id="PRO_5015085002" evidence="2">
    <location>
        <begin position="33"/>
        <end position="138"/>
    </location>
</feature>
<sequence>MQSMESLPKSSWSKQTHLLFIATCLLLPSVLSTDVKYCGQFPLHSTSLTVFTLFLFKKKNSFFLSLIFIFIPYCVLEILLVEEFLALFNWFLVHSVVTVSIYLILALKVFNFWIPNNQKDKNPCVFVTFLNGKQGAKR</sequence>
<reference evidence="3" key="1">
    <citation type="submission" date="2018-02" db="EMBL/GenBank/DDBJ databases">
        <title>Rhizophora mucronata_Transcriptome.</title>
        <authorList>
            <person name="Meera S.P."/>
            <person name="Sreeshan A."/>
            <person name="Augustine A."/>
        </authorList>
    </citation>
    <scope>NUCLEOTIDE SEQUENCE</scope>
    <source>
        <tissue evidence="3">Leaf</tissue>
    </source>
</reference>
<dbReference type="AlphaFoldDB" id="A0A2P2JV58"/>
<proteinExistence type="predicted"/>
<evidence type="ECO:0000256" key="2">
    <source>
        <dbReference type="SAM" id="SignalP"/>
    </source>
</evidence>
<evidence type="ECO:0000313" key="3">
    <source>
        <dbReference type="EMBL" id="MBW97366.1"/>
    </source>
</evidence>
<feature type="transmembrane region" description="Helical" evidence="1">
    <location>
        <begin position="88"/>
        <end position="114"/>
    </location>
</feature>
<name>A0A2P2JV58_RHIMU</name>
<protein>
    <submittedName>
        <fullName evidence="3">Putative phosphatidylglycerol/phosphatidylinositol transfer protein DDB_G0282107</fullName>
    </submittedName>
</protein>
<evidence type="ECO:0000256" key="1">
    <source>
        <dbReference type="SAM" id="Phobius"/>
    </source>
</evidence>
<dbReference type="EMBL" id="GGEC01016883">
    <property type="protein sequence ID" value="MBW97366.1"/>
    <property type="molecule type" value="Transcribed_RNA"/>
</dbReference>
<feature type="signal peptide" evidence="2">
    <location>
        <begin position="1"/>
        <end position="32"/>
    </location>
</feature>